<evidence type="ECO:0000256" key="2">
    <source>
        <dbReference type="ARBA" id="ARBA00008226"/>
    </source>
</evidence>
<dbReference type="GO" id="GO:0004813">
    <property type="term" value="F:alanine-tRNA ligase activity"/>
    <property type="evidence" value="ECO:0007669"/>
    <property type="project" value="UniProtKB-UniRule"/>
</dbReference>
<dbReference type="SUPFAM" id="SSF55681">
    <property type="entry name" value="Class II aaRS and biotin synthetases"/>
    <property type="match status" value="1"/>
</dbReference>
<comment type="subcellular location">
    <subcellularLocation>
        <location evidence="1 12">Cytoplasm</location>
    </subcellularLocation>
</comment>
<dbReference type="FunFam" id="3.30.980.10:FF:000004">
    <property type="entry name" value="Alanine--tRNA ligase, cytoplasmic"/>
    <property type="match status" value="1"/>
</dbReference>
<dbReference type="FunFam" id="3.30.54.20:FF:000001">
    <property type="entry name" value="Alanine--tRNA ligase"/>
    <property type="match status" value="1"/>
</dbReference>
<dbReference type="PANTHER" id="PTHR11777">
    <property type="entry name" value="ALANYL-TRNA SYNTHETASE"/>
    <property type="match status" value="1"/>
</dbReference>
<dbReference type="HAMAP" id="MF_00036_B">
    <property type="entry name" value="Ala_tRNA_synth_B"/>
    <property type="match status" value="1"/>
</dbReference>
<dbReference type="Pfam" id="PF02272">
    <property type="entry name" value="DHHA1"/>
    <property type="match status" value="1"/>
</dbReference>
<dbReference type="OrthoDB" id="9803884at2"/>
<evidence type="ECO:0000256" key="11">
    <source>
        <dbReference type="ARBA" id="ARBA00023146"/>
    </source>
</evidence>
<feature type="binding site" evidence="12">
    <location>
        <position position="678"/>
    </location>
    <ligand>
        <name>Zn(2+)</name>
        <dbReference type="ChEBI" id="CHEBI:29105"/>
    </ligand>
</feature>
<comment type="catalytic activity">
    <reaction evidence="12">
        <text>tRNA(Ala) + L-alanine + ATP = L-alanyl-tRNA(Ala) + AMP + diphosphate</text>
        <dbReference type="Rhea" id="RHEA:12540"/>
        <dbReference type="Rhea" id="RHEA-COMP:9657"/>
        <dbReference type="Rhea" id="RHEA-COMP:9923"/>
        <dbReference type="ChEBI" id="CHEBI:30616"/>
        <dbReference type="ChEBI" id="CHEBI:33019"/>
        <dbReference type="ChEBI" id="CHEBI:57972"/>
        <dbReference type="ChEBI" id="CHEBI:78442"/>
        <dbReference type="ChEBI" id="CHEBI:78497"/>
        <dbReference type="ChEBI" id="CHEBI:456215"/>
        <dbReference type="EC" id="6.1.1.7"/>
    </reaction>
</comment>
<dbReference type="SUPFAM" id="SSF55186">
    <property type="entry name" value="ThrRS/AlaRS common domain"/>
    <property type="match status" value="1"/>
</dbReference>
<keyword evidence="3 12" id="KW-0820">tRNA-binding</keyword>
<accession>A0A3A1Y698</accession>
<dbReference type="Gene3D" id="3.30.930.10">
    <property type="entry name" value="Bira Bifunctional Protein, Domain 2"/>
    <property type="match status" value="1"/>
</dbReference>
<keyword evidence="10 12" id="KW-0648">Protein biosynthesis</keyword>
<keyword evidence="16" id="KW-1185">Reference proteome</keyword>
<dbReference type="EC" id="6.1.1.7" evidence="12"/>
<keyword evidence="6 12" id="KW-0547">Nucleotide-binding</keyword>
<dbReference type="GO" id="GO:0002161">
    <property type="term" value="F:aminoacyl-tRNA deacylase activity"/>
    <property type="evidence" value="ECO:0007669"/>
    <property type="project" value="TreeGrafter"/>
</dbReference>
<dbReference type="PROSITE" id="PS50860">
    <property type="entry name" value="AA_TRNA_LIGASE_II_ALA"/>
    <property type="match status" value="1"/>
</dbReference>
<feature type="coiled-coil region" evidence="13">
    <location>
        <begin position="740"/>
        <end position="767"/>
    </location>
</feature>
<evidence type="ECO:0000313" key="16">
    <source>
        <dbReference type="Proteomes" id="UP000266258"/>
    </source>
</evidence>
<dbReference type="GO" id="GO:0005829">
    <property type="term" value="C:cytosol"/>
    <property type="evidence" value="ECO:0007669"/>
    <property type="project" value="TreeGrafter"/>
</dbReference>
<evidence type="ECO:0000256" key="5">
    <source>
        <dbReference type="ARBA" id="ARBA00022723"/>
    </source>
</evidence>
<sequence length="884" mass="98271">MKSTAEIRRGFLDFFQKKGHQVVPSSPLVPENDPTLLFINAGMNQFKNVFLGLEKRPYTRATTAQRCVRAGGKHNDLENVGFTARHHTFFEMMGNFSFGDYFKQDAIHFAWEFLTSPDYLALDPNRLTVTVYHTDDEAYNIWADEIGVPKERIVRIGDNKGAEYESDNFWQMGDTGPCGPCTEIFYDHGPEIWGGPPGSAEEDGDRFIEIWNIVFMQFNRREDGTMEKLPRPSVDTGMGIERVAAIKQHVNSNYDIDIFKYLIQRAAQLTGVEVNKETRQSLNVIADHIRSCTFLIGDGVIPSNEGRGYVLRRIIRRAIRHGYLLGVRGTFFYKLVDDVIKVMEDAASYLDTSVKKEFIAKILRLEEEQFARTIERGINLLNDVISTLKEKGETVIPGDVAFTLLDTFGFPLDLTIDICKENGLTVDIAGFEAKMAEQRKLAKANSKFTVNYGDVIKTDLVTEYDFYNNNSLESTATVTAIYQGDRLVESVSSGDEAVIITDISPFYGESGGQVGDTGTIKNDQLIFDVTDTQKYALALGHHGKVAAGEVRVGDRVELEVDADRRKAIVLHHSVTHLLHSAVREVLGEHVHQKGSLNTFGVSRFDISNPEALSIEQMLRIESLVNQHIRANHPVVIREMSMEEAKALGAQALFTEKYGDVVRVVMMSEWSIELCGGLHVASTGEIGLFKLLSDSGISAGVRRLEYVAGDLAIQYMQRDSVLLRELTELAAKPKTELAAAITSSQARIKELEKYADSMKEQLALQQVDALLVQSEKVADAQLVFVKLNDLDVKSLKAVAFELANRVQTKGVFVLANVNKEGAGNLLVAIKGLTDKLNAGNLVRELAGRLGGKGGGKADQAMGSFTDYDHLVEELNKMKEEVKSQL</sequence>
<dbReference type="InterPro" id="IPR009000">
    <property type="entry name" value="Transl_B-barrel_sf"/>
</dbReference>
<feature type="domain" description="Alanyl-transfer RNA synthetases family profile" evidence="14">
    <location>
        <begin position="2"/>
        <end position="717"/>
    </location>
</feature>
<dbReference type="GO" id="GO:0000049">
    <property type="term" value="F:tRNA binding"/>
    <property type="evidence" value="ECO:0007669"/>
    <property type="project" value="UniProtKB-KW"/>
</dbReference>
<proteinExistence type="inferred from homology"/>
<comment type="similarity">
    <text evidence="2 12">Belongs to the class-II aminoacyl-tRNA synthetase family.</text>
</comment>
<dbReference type="NCBIfam" id="TIGR00344">
    <property type="entry name" value="alaS"/>
    <property type="match status" value="1"/>
</dbReference>
<reference evidence="15 16" key="1">
    <citation type="submission" date="2017-08" db="EMBL/GenBank/DDBJ databases">
        <title>Reclassification of Bisgaard taxon 37 and 44.</title>
        <authorList>
            <person name="Christensen H."/>
        </authorList>
    </citation>
    <scope>NUCLEOTIDE SEQUENCE [LARGE SCALE GENOMIC DNA]</scope>
    <source>
        <strain evidence="15 16">B96_4</strain>
    </source>
</reference>
<keyword evidence="9 12" id="KW-0694">RNA-binding</keyword>
<keyword evidence="5 12" id="KW-0479">Metal-binding</keyword>
<keyword evidence="7 12" id="KW-0862">Zinc</keyword>
<comment type="cofactor">
    <cofactor evidence="12">
        <name>Zn(2+)</name>
        <dbReference type="ChEBI" id="CHEBI:29105"/>
    </cofactor>
    <text evidence="12">Binds 1 zinc ion per subunit.</text>
</comment>
<dbReference type="GO" id="GO:0008270">
    <property type="term" value="F:zinc ion binding"/>
    <property type="evidence" value="ECO:0007669"/>
    <property type="project" value="UniProtKB-UniRule"/>
</dbReference>
<dbReference type="SMART" id="SM00863">
    <property type="entry name" value="tRNA_SAD"/>
    <property type="match status" value="1"/>
</dbReference>
<dbReference type="InterPro" id="IPR018163">
    <property type="entry name" value="Thr/Ala-tRNA-synth_IIc_edit"/>
</dbReference>
<evidence type="ECO:0000313" key="15">
    <source>
        <dbReference type="EMBL" id="RIY33031.1"/>
    </source>
</evidence>
<dbReference type="Gene3D" id="3.10.310.40">
    <property type="match status" value="1"/>
</dbReference>
<feature type="binding site" evidence="12">
    <location>
        <position position="674"/>
    </location>
    <ligand>
        <name>Zn(2+)</name>
        <dbReference type="ChEBI" id="CHEBI:29105"/>
    </ligand>
</feature>
<dbReference type="InterPro" id="IPR050058">
    <property type="entry name" value="Ala-tRNA_ligase"/>
</dbReference>
<evidence type="ECO:0000256" key="12">
    <source>
        <dbReference type="HAMAP-Rule" id="MF_00036"/>
    </source>
</evidence>
<evidence type="ECO:0000256" key="3">
    <source>
        <dbReference type="ARBA" id="ARBA00022555"/>
    </source>
</evidence>
<comment type="function">
    <text evidence="12">Catalyzes the attachment of alanine to tRNA(Ala) in a two-step reaction: alanine is first activated by ATP to form Ala-AMP and then transferred to the acceptor end of tRNA(Ala). Also edits incorrectly charged Ser-tRNA(Ala) and Gly-tRNA(Ala) via its editing domain.</text>
</comment>
<keyword evidence="8 12" id="KW-0067">ATP-binding</keyword>
<dbReference type="RefSeq" id="WP_119496856.1">
    <property type="nucleotide sequence ID" value="NZ_NRJH01000023.1"/>
</dbReference>
<dbReference type="Pfam" id="PF07973">
    <property type="entry name" value="tRNA_SAD"/>
    <property type="match status" value="1"/>
</dbReference>
<comment type="domain">
    <text evidence="12">Consists of three domains; the N-terminal catalytic domain, the editing domain and the C-terminal C-Ala domain. The editing domain removes incorrectly charged amino acids, while the C-Ala domain, along with tRNA(Ala), serves as a bridge to cooperatively bring together the editing and aminoacylation centers thus stimulating deacylation of misacylated tRNAs.</text>
</comment>
<organism evidence="15 16">
    <name type="scientific">Psittacicella melopsittaci</name>
    <dbReference type="NCBI Taxonomy" id="2028576"/>
    <lineage>
        <taxon>Bacteria</taxon>
        <taxon>Pseudomonadati</taxon>
        <taxon>Pseudomonadota</taxon>
        <taxon>Gammaproteobacteria</taxon>
        <taxon>Pasteurellales</taxon>
        <taxon>Psittacicellaceae</taxon>
        <taxon>Psittacicella</taxon>
    </lineage>
</organism>
<dbReference type="InterPro" id="IPR018164">
    <property type="entry name" value="Ala-tRNA-synth_IIc_N"/>
</dbReference>
<dbReference type="FunFam" id="2.40.30.130:FF:000001">
    <property type="entry name" value="Alanine--tRNA ligase"/>
    <property type="match status" value="1"/>
</dbReference>
<dbReference type="Proteomes" id="UP000266258">
    <property type="component" value="Unassembled WGS sequence"/>
</dbReference>
<dbReference type="AlphaFoldDB" id="A0A3A1Y698"/>
<dbReference type="InterPro" id="IPR018165">
    <property type="entry name" value="Ala-tRNA-synth_IIc_core"/>
</dbReference>
<dbReference type="FunFam" id="3.10.310.40:FF:000001">
    <property type="entry name" value="Alanine--tRNA ligase"/>
    <property type="match status" value="1"/>
</dbReference>
<keyword evidence="13" id="KW-0175">Coiled coil</keyword>
<gene>
    <name evidence="12" type="primary">alaS</name>
    <name evidence="15" type="ORF">CJP74_03325</name>
</gene>
<evidence type="ECO:0000256" key="1">
    <source>
        <dbReference type="ARBA" id="ARBA00004496"/>
    </source>
</evidence>
<dbReference type="SUPFAM" id="SSF101353">
    <property type="entry name" value="Putative anticodon-binding domain of alanyl-tRNA synthetase (AlaRS)"/>
    <property type="match status" value="1"/>
</dbReference>
<feature type="binding site" evidence="12">
    <location>
        <position position="572"/>
    </location>
    <ligand>
        <name>Zn(2+)</name>
        <dbReference type="ChEBI" id="CHEBI:29105"/>
    </ligand>
</feature>
<evidence type="ECO:0000256" key="9">
    <source>
        <dbReference type="ARBA" id="ARBA00022884"/>
    </source>
</evidence>
<evidence type="ECO:0000256" key="4">
    <source>
        <dbReference type="ARBA" id="ARBA00022598"/>
    </source>
</evidence>
<dbReference type="InterPro" id="IPR045864">
    <property type="entry name" value="aa-tRNA-synth_II/BPL/LPL"/>
</dbReference>
<dbReference type="GO" id="GO:0006419">
    <property type="term" value="P:alanyl-tRNA aminoacylation"/>
    <property type="evidence" value="ECO:0007669"/>
    <property type="project" value="UniProtKB-UniRule"/>
</dbReference>
<feature type="binding site" evidence="12">
    <location>
        <position position="576"/>
    </location>
    <ligand>
        <name>Zn(2+)</name>
        <dbReference type="ChEBI" id="CHEBI:29105"/>
    </ligand>
</feature>
<keyword evidence="4 12" id="KW-0436">Ligase</keyword>
<dbReference type="PANTHER" id="PTHR11777:SF9">
    <property type="entry name" value="ALANINE--TRNA LIGASE, CYTOPLASMIC"/>
    <property type="match status" value="1"/>
</dbReference>
<dbReference type="InterPro" id="IPR002318">
    <property type="entry name" value="Ala-tRNA-lgiase_IIc"/>
</dbReference>
<dbReference type="InterPro" id="IPR012947">
    <property type="entry name" value="tRNA_SAD"/>
</dbReference>
<dbReference type="GO" id="GO:0005524">
    <property type="term" value="F:ATP binding"/>
    <property type="evidence" value="ECO:0007669"/>
    <property type="project" value="UniProtKB-UniRule"/>
</dbReference>
<dbReference type="InterPro" id="IPR018162">
    <property type="entry name" value="Ala-tRNA-ligase_IIc_anticod-bd"/>
</dbReference>
<evidence type="ECO:0000256" key="6">
    <source>
        <dbReference type="ARBA" id="ARBA00022741"/>
    </source>
</evidence>
<evidence type="ECO:0000259" key="14">
    <source>
        <dbReference type="PROSITE" id="PS50860"/>
    </source>
</evidence>
<evidence type="ECO:0000256" key="8">
    <source>
        <dbReference type="ARBA" id="ARBA00022840"/>
    </source>
</evidence>
<dbReference type="FunFam" id="3.30.930.10:FF:000004">
    <property type="entry name" value="Alanine--tRNA ligase"/>
    <property type="match status" value="1"/>
</dbReference>
<dbReference type="SUPFAM" id="SSF50447">
    <property type="entry name" value="Translation proteins"/>
    <property type="match status" value="1"/>
</dbReference>
<comment type="caution">
    <text evidence="15">The sequence shown here is derived from an EMBL/GenBank/DDBJ whole genome shotgun (WGS) entry which is preliminary data.</text>
</comment>
<protein>
    <recommendedName>
        <fullName evidence="12">Alanine--tRNA ligase</fullName>
        <ecNumber evidence="12">6.1.1.7</ecNumber>
    </recommendedName>
    <alternativeName>
        <fullName evidence="12">Alanyl-tRNA synthetase</fullName>
        <shortName evidence="12">AlaRS</shortName>
    </alternativeName>
</protein>
<dbReference type="InterPro" id="IPR003156">
    <property type="entry name" value="DHHA1_dom"/>
</dbReference>
<dbReference type="PRINTS" id="PR00980">
    <property type="entry name" value="TRNASYNTHALA"/>
</dbReference>
<dbReference type="Gene3D" id="3.30.980.10">
    <property type="entry name" value="Threonyl-trna Synthetase, Chain A, domain 2"/>
    <property type="match status" value="1"/>
</dbReference>
<name>A0A3A1Y698_9GAMM</name>
<dbReference type="Gene3D" id="2.40.30.130">
    <property type="match status" value="1"/>
</dbReference>
<dbReference type="EMBL" id="NRJH01000023">
    <property type="protein sequence ID" value="RIY33031.1"/>
    <property type="molecule type" value="Genomic_DNA"/>
</dbReference>
<dbReference type="Pfam" id="PF01411">
    <property type="entry name" value="tRNA-synt_2c"/>
    <property type="match status" value="1"/>
</dbReference>
<evidence type="ECO:0000256" key="10">
    <source>
        <dbReference type="ARBA" id="ARBA00022917"/>
    </source>
</evidence>
<dbReference type="InterPro" id="IPR023033">
    <property type="entry name" value="Ala_tRNA_ligase_euk/bac"/>
</dbReference>
<dbReference type="CDD" id="cd00673">
    <property type="entry name" value="AlaRS_core"/>
    <property type="match status" value="1"/>
</dbReference>
<keyword evidence="12" id="KW-0963">Cytoplasm</keyword>
<evidence type="ECO:0000256" key="7">
    <source>
        <dbReference type="ARBA" id="ARBA00022833"/>
    </source>
</evidence>
<dbReference type="Gene3D" id="3.30.54.20">
    <property type="match status" value="1"/>
</dbReference>
<evidence type="ECO:0000256" key="13">
    <source>
        <dbReference type="SAM" id="Coils"/>
    </source>
</evidence>
<dbReference type="GO" id="GO:0045892">
    <property type="term" value="P:negative regulation of DNA-templated transcription"/>
    <property type="evidence" value="ECO:0007669"/>
    <property type="project" value="TreeGrafter"/>
</dbReference>
<keyword evidence="11 12" id="KW-0030">Aminoacyl-tRNA synthetase</keyword>